<dbReference type="Proteomes" id="UP000526408">
    <property type="component" value="Unassembled WGS sequence"/>
</dbReference>
<organism evidence="2 3">
    <name type="scientific">Roseicyclus persicicus</name>
    <dbReference type="NCBI Taxonomy" id="2650661"/>
    <lineage>
        <taxon>Bacteria</taxon>
        <taxon>Pseudomonadati</taxon>
        <taxon>Pseudomonadota</taxon>
        <taxon>Alphaproteobacteria</taxon>
        <taxon>Rhodobacterales</taxon>
        <taxon>Roseobacteraceae</taxon>
        <taxon>Roseicyclus</taxon>
    </lineage>
</organism>
<evidence type="ECO:0000313" key="2">
    <source>
        <dbReference type="EMBL" id="NKX43019.1"/>
    </source>
</evidence>
<dbReference type="AlphaFoldDB" id="A0A7X6JX49"/>
<evidence type="ECO:0000313" key="3">
    <source>
        <dbReference type="Proteomes" id="UP000526408"/>
    </source>
</evidence>
<reference evidence="2 3" key="1">
    <citation type="submission" date="2020-04" db="EMBL/GenBank/DDBJ databases">
        <authorList>
            <person name="Yoon J."/>
        </authorList>
    </citation>
    <scope>NUCLEOTIDE SEQUENCE [LARGE SCALE GENOMIC DNA]</scope>
    <source>
        <strain evidence="2 3">KMU-115</strain>
    </source>
</reference>
<feature type="signal peptide" evidence="1">
    <location>
        <begin position="1"/>
        <end position="22"/>
    </location>
</feature>
<proteinExistence type="predicted"/>
<gene>
    <name evidence="2" type="ORF">HCU73_00320</name>
</gene>
<dbReference type="RefSeq" id="WP_168621420.1">
    <property type="nucleotide sequence ID" value="NZ_JAAZQQ010000001.1"/>
</dbReference>
<keyword evidence="3" id="KW-1185">Reference proteome</keyword>
<sequence>MRLASTLLIAGLAAAVAAPLAAQELRDCNRWEANAQNLMDPPEVAVRRFAEGAIRVIGLDTGEPACCSAHLMVMHPLPGEPFPGCTLVSDTGGMGFSGLRMEALTARYDPAAGLILTVPVGAYNGMASVFRDMTVTVNQATGEVTAR</sequence>
<evidence type="ECO:0000256" key="1">
    <source>
        <dbReference type="SAM" id="SignalP"/>
    </source>
</evidence>
<dbReference type="EMBL" id="JAAZQQ010000001">
    <property type="protein sequence ID" value="NKX43019.1"/>
    <property type="molecule type" value="Genomic_DNA"/>
</dbReference>
<protein>
    <submittedName>
        <fullName evidence="2">Uncharacterized protein</fullName>
    </submittedName>
</protein>
<keyword evidence="1" id="KW-0732">Signal</keyword>
<comment type="caution">
    <text evidence="2">The sequence shown here is derived from an EMBL/GenBank/DDBJ whole genome shotgun (WGS) entry which is preliminary data.</text>
</comment>
<name>A0A7X6JX49_9RHOB</name>
<accession>A0A7X6JX49</accession>
<feature type="chain" id="PRO_5030938712" evidence="1">
    <location>
        <begin position="23"/>
        <end position="147"/>
    </location>
</feature>